<evidence type="ECO:0000313" key="6">
    <source>
        <dbReference type="EMBL" id="CCC92282.1"/>
    </source>
</evidence>
<dbReference type="SUPFAM" id="SSF75632">
    <property type="entry name" value="Cullin homology domain"/>
    <property type="match status" value="1"/>
</dbReference>
<dbReference type="InterPro" id="IPR036390">
    <property type="entry name" value="WH_DNA-bd_sf"/>
</dbReference>
<dbReference type="GO" id="GO:0006511">
    <property type="term" value="P:ubiquitin-dependent protein catabolic process"/>
    <property type="evidence" value="ECO:0007669"/>
    <property type="project" value="InterPro"/>
</dbReference>
<dbReference type="PANTHER" id="PTHR11932">
    <property type="entry name" value="CULLIN"/>
    <property type="match status" value="1"/>
</dbReference>
<feature type="domain" description="Cullin family profile" evidence="5">
    <location>
        <begin position="718"/>
        <end position="993"/>
    </location>
</feature>
<dbReference type="Gene3D" id="1.20.1310.10">
    <property type="entry name" value="Cullin Repeats"/>
    <property type="match status" value="1"/>
</dbReference>
<feature type="compositionally biased region" description="Low complexity" evidence="4">
    <location>
        <begin position="501"/>
        <end position="511"/>
    </location>
</feature>
<dbReference type="Pfam" id="PF26557">
    <property type="entry name" value="Cullin_AB"/>
    <property type="match status" value="1"/>
</dbReference>
<sequence>MEHSNESALLPKAGITELPKSEPTVDAVWNRLEEYLTQTATIIRSGSGEMEERLQGARHHMRWYADVYYVCRGHPGNFCEVYRRLALFVLKDLEENVLVHIVAAAKAMCSSPRPCDNDTTSNGRENKISSSLSESTSLCSEFVRQFKLFTLFRRVVQSCFGYLDHFYTGKFHLDSVSIMCFKIFYVVVYGPVRNQLVVDVIKLADEARRVNEISGGGPPPALCAAIGEFLAVVSEIIKTVRNSSTTCAGASFTCSGAALRKGTGADDAWKNVSSSGNDCASSSDYLENDESQSCLFEYARQLRKRIESTTLLEYLAGTQHFTGASYPSAAGGNYKGKSNSYRGAGTGAAAVAASEAAQRARLFIVNLSQPLPTLILNHFGTRYLSAMENYYRRERAVRLATPNGKRRYWCWVQRCRELEGSLLRDMDVPFFSEILFGKLRSVLLLETYREVILDKKFGFRVQLDQWIRSGHSHRRHLRKKLVTLEANSDRMRLLTPPPSPEASSSVSAKSGDSGKEGCNCSNLRLLTDEDDLVNQDRNEFLSSLGIVVTTFTSTGNGEWTELLCSELATKIVCDASSLLVELASMEETYYRTHPQEERQCKHEEDTAFRNDLSTAVVGGLVGMAMQYNALVREQFNGFPSLQLAVLDAFREVLCCERWERNIPDTTPTEGDDGGNVLPTMSAPNLNYQLFSFRGRQLTEEARSALRKMIATQGKCITPLSKLFSHYCNNLCRREKENGVAEVISDASETFVGCGESVVDSNLLAVVHHVAGLASFLGDKDVFLEEYKLLLASRLRSIFFHGPSSPYRGVEFESALLKELREAFGQNFNRSLDRMLRDHDLSDGMVNAFRKTQDFRELRSKINVHVVTAVHWPTYVTRPFAPCTSLEAAAEAFRSYYTSVHPQRRLLWMHAHGTAVLEAEFPRGTKEIVAGMVQANILILVSDAYNAARRAQDDQERRGETAIGSRKHFLTVEEIASAMGMTFEALQIHLEQLVQNGSCNLLTRAIATPHVPHAQADESPSPAPGDGYTLNISFTHTMRKLELPAPRLHANQRVAESTQRFQVDAAAVRVMKKHSSLRYQKLISEVKRELSRLFAPSEHLVKMRIENLLARDILRRCETDPEALEYVT</sequence>
<dbReference type="Pfam" id="PF10557">
    <property type="entry name" value="Cullin_Nedd8"/>
    <property type="match status" value="1"/>
</dbReference>
<proteinExistence type="inferred from homology"/>
<evidence type="ECO:0000256" key="2">
    <source>
        <dbReference type="PROSITE-ProRule" id="PRU00330"/>
    </source>
</evidence>
<dbReference type="InterPro" id="IPR045093">
    <property type="entry name" value="Cullin"/>
</dbReference>
<reference evidence="6" key="1">
    <citation type="journal article" date="2012" name="Proc. Natl. Acad. Sci. U.S.A.">
        <title>Antigenic diversity is generated by distinct evolutionary mechanisms in African trypanosome species.</title>
        <authorList>
            <person name="Jackson A.P."/>
            <person name="Berry A."/>
            <person name="Aslett M."/>
            <person name="Allison H.C."/>
            <person name="Burton P."/>
            <person name="Vavrova-Anderson J."/>
            <person name="Brown R."/>
            <person name="Browne H."/>
            <person name="Corton N."/>
            <person name="Hauser H."/>
            <person name="Gamble J."/>
            <person name="Gilderthorp R."/>
            <person name="Marcello L."/>
            <person name="McQuillan J."/>
            <person name="Otto T.D."/>
            <person name="Quail M.A."/>
            <person name="Sanders M.J."/>
            <person name="van Tonder A."/>
            <person name="Ginger M.L."/>
            <person name="Field M.C."/>
            <person name="Barry J.D."/>
            <person name="Hertz-Fowler C."/>
            <person name="Berriman M."/>
        </authorList>
    </citation>
    <scope>NUCLEOTIDE SEQUENCE</scope>
    <source>
        <strain evidence="6">IL3000</strain>
    </source>
</reference>
<dbReference type="SUPFAM" id="SSF46785">
    <property type="entry name" value="Winged helix' DNA-binding domain"/>
    <property type="match status" value="1"/>
</dbReference>
<dbReference type="InterPro" id="IPR059120">
    <property type="entry name" value="Cullin-like_AB"/>
</dbReference>
<dbReference type="Pfam" id="PF00888">
    <property type="entry name" value="Cullin"/>
    <property type="match status" value="2"/>
</dbReference>
<evidence type="ECO:0000259" key="5">
    <source>
        <dbReference type="PROSITE" id="PS50069"/>
    </source>
</evidence>
<gene>
    <name evidence="6" type="ORF">TCIL3000_8_5040</name>
</gene>
<protein>
    <submittedName>
        <fullName evidence="6">Putative cullin</fullName>
    </submittedName>
</protein>
<dbReference type="SMART" id="SM00884">
    <property type="entry name" value="Cullin_Nedd8"/>
    <property type="match status" value="1"/>
</dbReference>
<name>G0USB9_TRYCI</name>
<dbReference type="Gene3D" id="1.10.10.10">
    <property type="entry name" value="Winged helix-like DNA-binding domain superfamily/Winged helix DNA-binding domain"/>
    <property type="match status" value="1"/>
</dbReference>
<dbReference type="InterPro" id="IPR036388">
    <property type="entry name" value="WH-like_DNA-bd_sf"/>
</dbReference>
<evidence type="ECO:0000256" key="4">
    <source>
        <dbReference type="SAM" id="MobiDB-lite"/>
    </source>
</evidence>
<dbReference type="SUPFAM" id="SSF74788">
    <property type="entry name" value="Cullin repeat-like"/>
    <property type="match status" value="1"/>
</dbReference>
<dbReference type="EMBL" id="HE575321">
    <property type="protein sequence ID" value="CCC92282.1"/>
    <property type="molecule type" value="Genomic_DNA"/>
</dbReference>
<dbReference type="InterPro" id="IPR016158">
    <property type="entry name" value="Cullin_homology"/>
</dbReference>
<dbReference type="InterPro" id="IPR016159">
    <property type="entry name" value="Cullin_repeat-like_dom_sf"/>
</dbReference>
<dbReference type="GO" id="GO:0031625">
    <property type="term" value="F:ubiquitin protein ligase binding"/>
    <property type="evidence" value="ECO:0007669"/>
    <property type="project" value="InterPro"/>
</dbReference>
<dbReference type="SMART" id="SM00182">
    <property type="entry name" value="CULLIN"/>
    <property type="match status" value="1"/>
</dbReference>
<dbReference type="VEuPathDB" id="TriTrypDB:TcIL3000_8_5040"/>
<feature type="region of interest" description="Disordered" evidence="4">
    <location>
        <begin position="491"/>
        <end position="516"/>
    </location>
</feature>
<comment type="similarity">
    <text evidence="1 2 3">Belongs to the cullin family.</text>
</comment>
<evidence type="ECO:0000256" key="1">
    <source>
        <dbReference type="ARBA" id="ARBA00006019"/>
    </source>
</evidence>
<organism evidence="6">
    <name type="scientific">Trypanosoma congolense (strain IL3000)</name>
    <dbReference type="NCBI Taxonomy" id="1068625"/>
    <lineage>
        <taxon>Eukaryota</taxon>
        <taxon>Discoba</taxon>
        <taxon>Euglenozoa</taxon>
        <taxon>Kinetoplastea</taxon>
        <taxon>Metakinetoplastina</taxon>
        <taxon>Trypanosomatida</taxon>
        <taxon>Trypanosomatidae</taxon>
        <taxon>Trypanosoma</taxon>
        <taxon>Nannomonas</taxon>
    </lineage>
</organism>
<accession>G0USB9</accession>
<dbReference type="InterPro" id="IPR019559">
    <property type="entry name" value="Cullin_neddylation_domain"/>
</dbReference>
<dbReference type="InterPro" id="IPR036317">
    <property type="entry name" value="Cullin_homology_sf"/>
</dbReference>
<evidence type="ECO:0000256" key="3">
    <source>
        <dbReference type="RuleBase" id="RU003829"/>
    </source>
</evidence>
<dbReference type="InterPro" id="IPR001373">
    <property type="entry name" value="Cullin_N"/>
</dbReference>
<dbReference type="AlphaFoldDB" id="G0USB9"/>
<dbReference type="PROSITE" id="PS50069">
    <property type="entry name" value="CULLIN_2"/>
    <property type="match status" value="1"/>
</dbReference>
<dbReference type="Gene3D" id="3.30.230.130">
    <property type="entry name" value="Cullin, Chain C, Domain 2"/>
    <property type="match status" value="1"/>
</dbReference>